<feature type="compositionally biased region" description="Basic and acidic residues" evidence="2">
    <location>
        <begin position="1196"/>
        <end position="1215"/>
    </location>
</feature>
<feature type="compositionally biased region" description="Pro residues" evidence="2">
    <location>
        <begin position="861"/>
        <end position="870"/>
    </location>
</feature>
<evidence type="ECO:0000256" key="1">
    <source>
        <dbReference type="SAM" id="Coils"/>
    </source>
</evidence>
<feature type="region of interest" description="Disordered" evidence="2">
    <location>
        <begin position="1422"/>
        <end position="1582"/>
    </location>
</feature>
<evidence type="ECO:0000313" key="4">
    <source>
        <dbReference type="EMBL" id="HDC36130.1"/>
    </source>
</evidence>
<feature type="region of interest" description="Disordered" evidence="2">
    <location>
        <begin position="1642"/>
        <end position="1668"/>
    </location>
</feature>
<protein>
    <submittedName>
        <fullName evidence="4">Little elongation complex subunit 1</fullName>
    </submittedName>
</protein>
<keyword evidence="1" id="KW-0175">Coiled coil</keyword>
<feature type="region of interest" description="Disordered" evidence="2">
    <location>
        <begin position="1176"/>
        <end position="1235"/>
    </location>
</feature>
<feature type="region of interest" description="Disordered" evidence="2">
    <location>
        <begin position="615"/>
        <end position="663"/>
    </location>
</feature>
<feature type="compositionally biased region" description="Basic and acidic residues" evidence="2">
    <location>
        <begin position="786"/>
        <end position="799"/>
    </location>
</feature>
<organism evidence="4">
    <name type="scientific">Sus scrofa</name>
    <name type="common">Pig</name>
    <dbReference type="NCBI Taxonomy" id="9823"/>
    <lineage>
        <taxon>Eukaryota</taxon>
        <taxon>Metazoa</taxon>
        <taxon>Chordata</taxon>
        <taxon>Craniata</taxon>
        <taxon>Vertebrata</taxon>
        <taxon>Euteleostomi</taxon>
        <taxon>Mammalia</taxon>
        <taxon>Eutheria</taxon>
        <taxon>Laurasiatheria</taxon>
        <taxon>Artiodactyla</taxon>
        <taxon>Suina</taxon>
        <taxon>Suidae</taxon>
        <taxon>Sus</taxon>
    </lineage>
</organism>
<feature type="region of interest" description="Disordered" evidence="2">
    <location>
        <begin position="785"/>
        <end position="1000"/>
    </location>
</feature>
<feature type="compositionally biased region" description="Low complexity" evidence="2">
    <location>
        <begin position="563"/>
        <end position="581"/>
    </location>
</feature>
<reference evidence="4" key="1">
    <citation type="journal article" date="2019" name="PeerJ">
        <title>Genes of the pig, Sus scrofa, reconstructed with EvidentialGene.</title>
        <authorList>
            <person name="Gilbert D.G."/>
        </authorList>
    </citation>
    <scope>NUCLEOTIDE SEQUENCE</scope>
</reference>
<feature type="region of interest" description="Disordered" evidence="2">
    <location>
        <begin position="1769"/>
        <end position="1868"/>
    </location>
</feature>
<feature type="compositionally biased region" description="Basic and acidic residues" evidence="2">
    <location>
        <begin position="888"/>
        <end position="901"/>
    </location>
</feature>
<feature type="compositionally biased region" description="Pro residues" evidence="2">
    <location>
        <begin position="1648"/>
        <end position="1663"/>
    </location>
</feature>
<feature type="compositionally biased region" description="Pro residues" evidence="2">
    <location>
        <begin position="1293"/>
        <end position="1312"/>
    </location>
</feature>
<feature type="region of interest" description="Disordered" evidence="2">
    <location>
        <begin position="678"/>
        <end position="713"/>
    </location>
</feature>
<feature type="coiled-coil region" evidence="1">
    <location>
        <begin position="23"/>
        <end position="185"/>
    </location>
</feature>
<feature type="region of interest" description="Disordered" evidence="2">
    <location>
        <begin position="280"/>
        <end position="427"/>
    </location>
</feature>
<feature type="compositionally biased region" description="Basic and acidic residues" evidence="2">
    <location>
        <begin position="474"/>
        <end position="503"/>
    </location>
</feature>
<feature type="region of interest" description="Disordered" evidence="2">
    <location>
        <begin position="1286"/>
        <end position="1358"/>
    </location>
</feature>
<accession>A0A480ZUS4</accession>
<feature type="compositionally biased region" description="Basic and acidic residues" evidence="2">
    <location>
        <begin position="311"/>
        <end position="325"/>
    </location>
</feature>
<feature type="compositionally biased region" description="Polar residues" evidence="2">
    <location>
        <begin position="833"/>
        <end position="846"/>
    </location>
</feature>
<feature type="compositionally biased region" description="Polar residues" evidence="2">
    <location>
        <begin position="1453"/>
        <end position="1474"/>
    </location>
</feature>
<dbReference type="EMBL" id="DQIR01280652">
    <property type="protein sequence ID" value="HDC36130.1"/>
    <property type="molecule type" value="Transcribed_RNA"/>
</dbReference>
<dbReference type="EMBL" id="DQIR01278968">
    <property type="protein sequence ID" value="HDC34446.1"/>
    <property type="molecule type" value="Transcribed_RNA"/>
</dbReference>
<dbReference type="InterPro" id="IPR057881">
    <property type="entry name" value="ICE1_C"/>
</dbReference>
<name>A0A480ZUS4_PIG</name>
<feature type="compositionally biased region" description="Basic and acidic residues" evidence="2">
    <location>
        <begin position="811"/>
        <end position="829"/>
    </location>
</feature>
<feature type="compositionally biased region" description="Low complexity" evidence="2">
    <location>
        <begin position="615"/>
        <end position="634"/>
    </location>
</feature>
<feature type="compositionally biased region" description="Polar residues" evidence="2">
    <location>
        <begin position="1179"/>
        <end position="1190"/>
    </location>
</feature>
<feature type="domain" description="Little elongation complex subunit 1 C-terminal" evidence="3">
    <location>
        <begin position="2020"/>
        <end position="2162"/>
    </location>
</feature>
<feature type="region of interest" description="Disordered" evidence="2">
    <location>
        <begin position="738"/>
        <end position="763"/>
    </location>
</feature>
<dbReference type="Pfam" id="PF25817">
    <property type="entry name" value="ICE1_C"/>
    <property type="match status" value="1"/>
</dbReference>
<feature type="region of interest" description="Disordered" evidence="2">
    <location>
        <begin position="2206"/>
        <end position="2227"/>
    </location>
</feature>
<feature type="compositionally biased region" description="Basic and acidic residues" evidence="2">
    <location>
        <begin position="1110"/>
        <end position="1124"/>
    </location>
</feature>
<dbReference type="PANTHER" id="PTHR11852">
    <property type="entry name" value="PLATELET-ACTIVATING FACTOR ACETYLHYDROLASE"/>
    <property type="match status" value="1"/>
</dbReference>
<feature type="compositionally biased region" description="Polar residues" evidence="2">
    <location>
        <begin position="923"/>
        <end position="941"/>
    </location>
</feature>
<feature type="compositionally biased region" description="Pro residues" evidence="2">
    <location>
        <begin position="339"/>
        <end position="365"/>
    </location>
</feature>
<feature type="region of interest" description="Disordered" evidence="2">
    <location>
        <begin position="1017"/>
        <end position="1142"/>
    </location>
</feature>
<evidence type="ECO:0000259" key="3">
    <source>
        <dbReference type="Pfam" id="PF25817"/>
    </source>
</evidence>
<feature type="region of interest" description="Disordered" evidence="2">
    <location>
        <begin position="223"/>
        <end position="259"/>
    </location>
</feature>
<feature type="compositionally biased region" description="Low complexity" evidence="2">
    <location>
        <begin position="1337"/>
        <end position="1351"/>
    </location>
</feature>
<feature type="compositionally biased region" description="Basic and acidic residues" evidence="2">
    <location>
        <begin position="1776"/>
        <end position="1792"/>
    </location>
</feature>
<dbReference type="PANTHER" id="PTHR11852:SF4">
    <property type="entry name" value="LITTLE ELONGATION COMPLEX SUBUNIT 1"/>
    <property type="match status" value="1"/>
</dbReference>
<sequence length="2270" mass="240574">MMPGETHSAAPGTAADLSRCQGCASLQQNLNEYVEALITLKQKIINTDNLLTEYQKKCDELQFARRENSTLHHQVEQMLQKISPLQKCQEELGSLKAELEEKKSSLKLYQDTHQEYARVKEECLKTDAQKKKLEAKVKKLEEAAVKQTQDFKQLRNEKKILEKEFKKTQERLDEFSKQKNEKELRHIGTQISNESHGSIDKRKVKLLLKELWLCVNTTHRLPGEGSRCIPEEPAKENSGSRELGEDGVAPPAGGSPLRASSVQTCLAELSMEIEGDFSEYKDVAGEGPGGAASLGDGWLEGGRDPAPGGQRNDEDSMDFSDHDPCFDEDLQAAVDFFKLPPPLLSPVPSPPPVTSPRPGPLPPALAPETCFGECTDSSDSEMHEVQQRNSESVSEGDTPASRDGFSSSGNRKGGGTWEEKPKPQEAAQALSALEVSKVTTVGFGTFTAALTEPSATLSFARETSWTLSSELLSDTEKGILDEARRQRAVRDADRAVPTEKPRPEPLGSLARGEAPALGTSDSRPPHLGPRPPHEPSASEGQTPGSRVMGSLGSELTRGALADGVTSESGGLSLSGHLQGPSRDLEKEREGTPGLISGEPPVQGVVGAAAVAAGLSPEDVLSSSSASAASSLCSHPPSPPGLEDDEDTHMPAEGGPSQLLRSQHKVQATTFNLLAVHAESPQRPIGDSHLESGSLALSPGAGARDSNGQRNSGLGWRTLAKASADGCSLPQLVVPRATGDRLGERQVPSRSDLTLSAGPQSGLVRNGVGFAKSMWWHRSALFQWGGEESRGARPEPEHKTGHPSHKATPSSERTESASKPERAGEGDRPGGSRATVSLLPNQVSVITKQARPEATQSTRWGPPRPAGPEPPSVADVTSGPGAASGAGCGEREHPAQRAREPPAPRGAGPRAPTSGRRLDFDSPAENSRGPTNGKLSVFSQNVPVPKQDVVTEATAREETQMQTPCLQATDLDSPGLGVDTRRPAPEVPLPRGLPAKETPCGDVVRSAGEALAISEGLPVIPKGPNPHLQLPSPALGPASSEGLGTLGPTSSPALGRADTEEHAAPQSSLSGTLYCYSGIREAGGGDPEVEESEAPSCSEGENEPLAALESGPHRAGDDASGRDRGAAGAGAAQRRPSEEVGHLTSALRACSISTPSEADRLSTSEVVTFLESCQLRDYSSGDSVSECSSKGTRSKGRNTDVKPSEPSEEKYRKQLCEEETLDTSEEWVDSEEEDCPLRGSAALAQCSLDTLSEVLTRIGQELQPRQEEAGGKGADDLLLLTVQDSAAAGRAEEPVPPPETTSPSSPPSDPPLPTVGSDTGGESDHETARSSSKTPVDAVGPAASGEEAPPAERLCADTGAGPGEMTFQCQISTVTSEVISVLINKDQNLVIEKGDNWTIINGVALMPSMDQVILCDASDDAPVSPDPEGLGAGFLSVPSAETSPETGAAFQEPQGGSQVAGTQEDAASSGQSANFDKSRLRNRPVKPSVRISSEIYDQNFESQTVPSDHTYYNSKLEPFGKAKNRSKISNRDQASKAAKTVASGKVEAPQGEASPSFPGERGTPRTQRNPTQTILASADTSTPADCCADTLSKIRQEVGPPLPPLLAPLVATPPRIALPASPLVSSSSPGSPVSPLCDLPVPAMMSPLPEEPGQPSPCPSPPAAPASERVLSSPLQFCAATPKHALPVPGRLPRLTPAQPAVAAPQENSVKILDTMYPELSARARTLSILKGNLQLARAPPDGKTRPGPVCPATGFKAITSASTAFVKAGGSAAGDGRQDKARDLGPRPDSAGKRPLAAGPPRGAKRLRLDSESPEPVPPAEALGRSLRRSVPQAEAARTEEEGSPLPAAGTLPQTPPSPKETVESQDRAMADALKRIAEASFDLLPVIRSHVYVGNISKKPVMRDQEKEVVYEFSTTKKHLAEGLLHSILSELKLQKASVERSYIHALCRVYVGVCRQLGDLERARLFCYSLLKEDFPESEKLTLFIANMWHDVFISPSAINQAMQLVARQRARGEVLNCLRAFLSWEKNAPLDVGFMVSKLLLTIQLCPNTEFQSSEKFGEDLSDNTWEYISAIDLLCCHQRWVWTHDNIISKELWPVMDKWIKYRKGHANIAYTPDIIVASVLRLIGRLGQLGLKEGFPSAVKNISAVIGMFIQHAQDEGKGGARRVAAGSPARRAGLGISEPQETLFSEGALGPHACPSGLGWPCPTAPSRGPQNRLPGGGSSGGDPWAGAALMVLYTGNQLRSGALYTVPRALPTTLTLESLRPFC</sequence>
<feature type="compositionally biased region" description="Basic and acidic residues" evidence="2">
    <location>
        <begin position="229"/>
        <end position="244"/>
    </location>
</feature>
<feature type="compositionally biased region" description="Polar residues" evidence="2">
    <location>
        <begin position="1563"/>
        <end position="1582"/>
    </location>
</feature>
<feature type="compositionally biased region" description="Polar residues" evidence="2">
    <location>
        <begin position="1494"/>
        <end position="1512"/>
    </location>
</feature>
<evidence type="ECO:0000256" key="2">
    <source>
        <dbReference type="SAM" id="MobiDB-lite"/>
    </source>
</evidence>
<feature type="compositionally biased region" description="Polar residues" evidence="2">
    <location>
        <begin position="747"/>
        <end position="758"/>
    </location>
</feature>
<feature type="compositionally biased region" description="Low complexity" evidence="2">
    <location>
        <begin position="904"/>
        <end position="914"/>
    </location>
</feature>
<feature type="compositionally biased region" description="Acidic residues" evidence="2">
    <location>
        <begin position="1216"/>
        <end position="1233"/>
    </location>
</feature>
<feature type="region of interest" description="Disordered" evidence="2">
    <location>
        <begin position="467"/>
        <end position="600"/>
    </location>
</feature>
<proteinExistence type="predicted"/>